<organism evidence="1 2">
    <name type="scientific">Allacma fusca</name>
    <dbReference type="NCBI Taxonomy" id="39272"/>
    <lineage>
        <taxon>Eukaryota</taxon>
        <taxon>Metazoa</taxon>
        <taxon>Ecdysozoa</taxon>
        <taxon>Arthropoda</taxon>
        <taxon>Hexapoda</taxon>
        <taxon>Collembola</taxon>
        <taxon>Symphypleona</taxon>
        <taxon>Sminthuridae</taxon>
        <taxon>Allacma</taxon>
    </lineage>
</organism>
<evidence type="ECO:0000313" key="2">
    <source>
        <dbReference type="Proteomes" id="UP000708208"/>
    </source>
</evidence>
<dbReference type="Proteomes" id="UP000708208">
    <property type="component" value="Unassembled WGS sequence"/>
</dbReference>
<dbReference type="AlphaFoldDB" id="A0A8J2P3T3"/>
<keyword evidence="2" id="KW-1185">Reference proteome</keyword>
<evidence type="ECO:0000313" key="1">
    <source>
        <dbReference type="EMBL" id="CAG7730910.1"/>
    </source>
</evidence>
<protein>
    <submittedName>
        <fullName evidence="1">Uncharacterized protein</fullName>
    </submittedName>
</protein>
<feature type="non-terminal residue" evidence="1">
    <location>
        <position position="28"/>
    </location>
</feature>
<name>A0A8J2P3T3_9HEXA</name>
<reference evidence="1" key="1">
    <citation type="submission" date="2021-06" db="EMBL/GenBank/DDBJ databases">
        <authorList>
            <person name="Hodson N. C."/>
            <person name="Mongue J. A."/>
            <person name="Jaron S. K."/>
        </authorList>
    </citation>
    <scope>NUCLEOTIDE SEQUENCE</scope>
</reference>
<comment type="caution">
    <text evidence="1">The sequence shown here is derived from an EMBL/GenBank/DDBJ whole genome shotgun (WGS) entry which is preliminary data.</text>
</comment>
<dbReference type="EMBL" id="CAJVCH010202498">
    <property type="protein sequence ID" value="CAG7730910.1"/>
    <property type="molecule type" value="Genomic_DNA"/>
</dbReference>
<sequence length="28" mass="3208">MEGRYDSPRETVHAAIRPLLELPPLMSQ</sequence>
<proteinExistence type="predicted"/>
<gene>
    <name evidence="1" type="ORF">AFUS01_LOCUS19525</name>
</gene>
<accession>A0A8J2P3T3</accession>